<sequence length="350" mass="39500">MDISQSWRIFLPCLMGGLYIIFNYSLAQSNNWNNPLCIASDTGLGGPRYIETTFPIYEDFGDPQYVKFKLRCRADVPIRVEPDNSGTPQAIQLVKDLQQYRPDDQGFMIYSEVKTLYGSFFNSLNFFKMEASEQGQPIDLPPLGAGKYHEIDVTIGLSVKVFYATYFPENPKPISPLYLPILNVFEKSTRPTYAPYNVIVTMGMENDPDPCVTPGLNIRAPQDIDFGTLNKEMLEEVVSERFSMRLVRSIDDHCQQPLYPIITFKATEPILNNEIQLSNGTLLSLDAVLHSPHGGGDLGKLQFNTPIRLGKLNLEDLVLLSIEAKLRKNPNKSLKGGPFSTTVIYHVEYR</sequence>
<organism evidence="1 2">
    <name type="scientific">Ignatzschineria cameli</name>
    <dbReference type="NCBI Taxonomy" id="2182793"/>
    <lineage>
        <taxon>Bacteria</taxon>
        <taxon>Pseudomonadati</taxon>
        <taxon>Pseudomonadota</taxon>
        <taxon>Gammaproteobacteria</taxon>
        <taxon>Cardiobacteriales</taxon>
        <taxon>Ignatzschineriaceae</taxon>
        <taxon>Ignatzschineria</taxon>
    </lineage>
</organism>
<name>A0A2U2AT03_9GAMM</name>
<proteinExistence type="predicted"/>
<comment type="caution">
    <text evidence="1">The sequence shown here is derived from an EMBL/GenBank/DDBJ whole genome shotgun (WGS) entry which is preliminary data.</text>
</comment>
<evidence type="ECO:0000313" key="1">
    <source>
        <dbReference type="EMBL" id="PWD87787.1"/>
    </source>
</evidence>
<dbReference type="RefSeq" id="WP_109217745.1">
    <property type="nucleotide sequence ID" value="NZ_QEWW01000001.1"/>
</dbReference>
<dbReference type="EMBL" id="QEWW01000001">
    <property type="protein sequence ID" value="PWD87787.1"/>
    <property type="molecule type" value="Genomic_DNA"/>
</dbReference>
<dbReference type="Proteomes" id="UP000245059">
    <property type="component" value="Unassembled WGS sequence"/>
</dbReference>
<gene>
    <name evidence="1" type="ORF">DC077_00435</name>
</gene>
<protein>
    <submittedName>
        <fullName evidence="1">Uncharacterized protein</fullName>
    </submittedName>
</protein>
<evidence type="ECO:0000313" key="2">
    <source>
        <dbReference type="Proteomes" id="UP000245059"/>
    </source>
</evidence>
<dbReference type="AlphaFoldDB" id="A0A2U2AT03"/>
<reference evidence="2" key="1">
    <citation type="submission" date="2018-05" db="EMBL/GenBank/DDBJ databases">
        <title>Ignatzschineria dubaiensis sp. nov., isolated from necrotic foot tissues of dromedaries (Camelus dromedarius) and associated maggots in Dubai, United Arab Emirates.</title>
        <authorList>
            <person name="Tsang C.C."/>
            <person name="Tang J.Y.M."/>
            <person name="Fong J.Y.H."/>
            <person name="Kinne J."/>
            <person name="Lee H.H."/>
            <person name="Joseph M."/>
            <person name="Jose S."/>
            <person name="Schuster R.K."/>
            <person name="Tang Y."/>
            <person name="Sivakumar S."/>
            <person name="Chen J.H.K."/>
            <person name="Teng J.L.L."/>
            <person name="Lau S.K.P."/>
            <person name="Wernery U."/>
            <person name="Woo P.C.Y."/>
        </authorList>
    </citation>
    <scope>NUCLEOTIDE SEQUENCE [LARGE SCALE GENOMIC DNA]</scope>
    <source>
        <strain evidence="2">UAE-HKU57</strain>
    </source>
</reference>
<accession>A0A2U2AT03</accession>